<dbReference type="AlphaFoldDB" id="A0AAE1DRX1"/>
<comment type="caution">
    <text evidence="2">The sequence shown here is derived from an EMBL/GenBank/DDBJ whole genome shotgun (WGS) entry which is preliminary data.</text>
</comment>
<gene>
    <name evidence="2" type="ORF">RRG08_044854</name>
</gene>
<feature type="region of interest" description="Disordered" evidence="1">
    <location>
        <begin position="78"/>
        <end position="108"/>
    </location>
</feature>
<evidence type="ECO:0000313" key="2">
    <source>
        <dbReference type="EMBL" id="KAK3780629.1"/>
    </source>
</evidence>
<protein>
    <submittedName>
        <fullName evidence="2">Uncharacterized protein</fullName>
    </submittedName>
</protein>
<organism evidence="2 3">
    <name type="scientific">Elysia crispata</name>
    <name type="common">lettuce slug</name>
    <dbReference type="NCBI Taxonomy" id="231223"/>
    <lineage>
        <taxon>Eukaryota</taxon>
        <taxon>Metazoa</taxon>
        <taxon>Spiralia</taxon>
        <taxon>Lophotrochozoa</taxon>
        <taxon>Mollusca</taxon>
        <taxon>Gastropoda</taxon>
        <taxon>Heterobranchia</taxon>
        <taxon>Euthyneura</taxon>
        <taxon>Panpulmonata</taxon>
        <taxon>Sacoglossa</taxon>
        <taxon>Placobranchoidea</taxon>
        <taxon>Plakobranchidae</taxon>
        <taxon>Elysia</taxon>
    </lineage>
</organism>
<evidence type="ECO:0000313" key="3">
    <source>
        <dbReference type="Proteomes" id="UP001283361"/>
    </source>
</evidence>
<keyword evidence="3" id="KW-1185">Reference proteome</keyword>
<accession>A0AAE1DRX1</accession>
<sequence>MYHNLLGLYLKGAADRDLITIYQHSRLRQDRREREAPMLQVNQKKRKRCLGSRLSSWERKIVIIVMVMSVSYIKGLKEDAEDEEKKKNHTPTPDTTKQHDPVLHNSLPQETTPAHYILSTELIRKHQLATRSSFHQAAEGRPELLKSDSH</sequence>
<evidence type="ECO:0000256" key="1">
    <source>
        <dbReference type="SAM" id="MobiDB-lite"/>
    </source>
</evidence>
<name>A0AAE1DRX1_9GAST</name>
<dbReference type="Proteomes" id="UP001283361">
    <property type="component" value="Unassembled WGS sequence"/>
</dbReference>
<proteinExistence type="predicted"/>
<feature type="compositionally biased region" description="Basic and acidic residues" evidence="1">
    <location>
        <begin position="138"/>
        <end position="150"/>
    </location>
</feature>
<feature type="region of interest" description="Disordered" evidence="1">
    <location>
        <begin position="131"/>
        <end position="150"/>
    </location>
</feature>
<reference evidence="2" key="1">
    <citation type="journal article" date="2023" name="G3 (Bethesda)">
        <title>A reference genome for the long-term kleptoplast-retaining sea slug Elysia crispata morphotype clarki.</title>
        <authorList>
            <person name="Eastman K.E."/>
            <person name="Pendleton A.L."/>
            <person name="Shaikh M.A."/>
            <person name="Suttiyut T."/>
            <person name="Ogas R."/>
            <person name="Tomko P."/>
            <person name="Gavelis G."/>
            <person name="Widhalm J.R."/>
            <person name="Wisecaver J.H."/>
        </authorList>
    </citation>
    <scope>NUCLEOTIDE SEQUENCE</scope>
    <source>
        <strain evidence="2">ECLA1</strain>
    </source>
</reference>
<dbReference type="EMBL" id="JAWDGP010002698">
    <property type="protein sequence ID" value="KAK3780629.1"/>
    <property type="molecule type" value="Genomic_DNA"/>
</dbReference>